<dbReference type="EMBL" id="SUPL01000001">
    <property type="protein sequence ID" value="TJY37752.1"/>
    <property type="molecule type" value="Genomic_DNA"/>
</dbReference>
<keyword evidence="2" id="KW-1185">Reference proteome</keyword>
<evidence type="ECO:0008006" key="3">
    <source>
        <dbReference type="Google" id="ProtNLM"/>
    </source>
</evidence>
<gene>
    <name evidence="1" type="ORF">E5167_00430</name>
</gene>
<protein>
    <recommendedName>
        <fullName evidence="3">Outer membrane lipoprotein-sorting protein</fullName>
    </recommendedName>
</protein>
<dbReference type="Proteomes" id="UP000307657">
    <property type="component" value="Unassembled WGS sequence"/>
</dbReference>
<comment type="caution">
    <text evidence="1">The sequence shown here is derived from an EMBL/GenBank/DDBJ whole genome shotgun (WGS) entry which is preliminary data.</text>
</comment>
<dbReference type="OrthoDB" id="128937at2"/>
<reference evidence="1 2" key="1">
    <citation type="submission" date="2019-04" db="EMBL/GenBank/DDBJ databases">
        <title>Lacinutrix sp. nov., isolated from marine water.</title>
        <authorList>
            <person name="Kim W."/>
        </authorList>
    </citation>
    <scope>NUCLEOTIDE SEQUENCE [LARGE SCALE GENOMIC DNA]</scope>
    <source>
        <strain evidence="1 2">CAU 1491</strain>
    </source>
</reference>
<dbReference type="PROSITE" id="PS51257">
    <property type="entry name" value="PROKAR_LIPOPROTEIN"/>
    <property type="match status" value="1"/>
</dbReference>
<evidence type="ECO:0000313" key="1">
    <source>
        <dbReference type="EMBL" id="TJY37752.1"/>
    </source>
</evidence>
<evidence type="ECO:0000313" key="2">
    <source>
        <dbReference type="Proteomes" id="UP000307657"/>
    </source>
</evidence>
<proteinExistence type="predicted"/>
<sequence length="341" mass="40000">MRKLVRLFVILVLFVSCENQNKEGERLDANTIINKAINAYGGKAKLRNIKTKIENGVNLIFINDSLFKSNQFLSLKKEGGKHYYQSPAYQKKYGQKLVFASNGSYSWTQNDGAFAPYMQPQEEHINQGGEDYPYLFNLDERGVKTEYIESFFEQNEKLHRVDYTSKEGVTEEVYFVDNLWLIRKTRRFIETSQGTAEMIRYFQDYRDINNVMIPFRSESYFPPREKNINLLNSITINESIPDNKFEFPEPKKLTKSEINQFTGTYYNKENKVTISEKDSKLFIQYDDQPKIELTIVDQNLLMYRDGIGGGSRMANILLRNGTNERFIEITLRKQTSKWLKQ</sequence>
<dbReference type="AlphaFoldDB" id="A0A4U0F4M7"/>
<name>A0A4U0F4M7_9FLAO</name>
<organism evidence="1 2">
    <name type="scientific">Pontimicrobium aquaticum</name>
    <dbReference type="NCBI Taxonomy" id="2565367"/>
    <lineage>
        <taxon>Bacteria</taxon>
        <taxon>Pseudomonadati</taxon>
        <taxon>Bacteroidota</taxon>
        <taxon>Flavobacteriia</taxon>
        <taxon>Flavobacteriales</taxon>
        <taxon>Flavobacteriaceae</taxon>
        <taxon>Pontimicrobium</taxon>
    </lineage>
</organism>
<accession>A0A4U0F4M7</accession>
<dbReference type="RefSeq" id="WP_136839905.1">
    <property type="nucleotide sequence ID" value="NZ_SUPL01000001.1"/>
</dbReference>